<dbReference type="GO" id="GO:0015562">
    <property type="term" value="F:efflux transmembrane transporter activity"/>
    <property type="evidence" value="ECO:0007669"/>
    <property type="project" value="InterPro"/>
</dbReference>
<dbReference type="EMBL" id="QZEI01000025">
    <property type="protein sequence ID" value="RLV59882.1"/>
    <property type="molecule type" value="Genomic_DNA"/>
</dbReference>
<accession>A0A3L8Q0J4</accession>
<sequence>MTQASLTKSFLAIACSIALAGCSSISLKQVNIEKKIVPEQWRERQQNIPSADIGWEDLHNPILTKLIANSLTSSPDLNSAELALRLAKLQFEDTDSQQGINYAVNTSAGYTERKDTGGSESFSLNGQASYEVDFWGKKNKQLDIAQLRIFNSEINLEIAHITLVANLVDTYFEIVVQDQRLALLNSNLQDDIKQLAMIKARHKAGLITSLDVANKEVEIESTKARIEDLHESRQSNETRLANLQGIPAQKFQLADQSQVELPELLLVAKTPLEVLRHRPDIQIAEANLKSSYLNFDLAKDSIFPNLKLDINTGVTSNKLSDFIKGDIFSWTAAANVAVLLLDSGARERNIKRAKINAEQQVTSYRRSMLNALKEVEDALSAQYSGQRQLKIANAQLNSQQRLTRETALKYKLGAVSAFDKISQDRALVNQQESILQQKLNNLKTTIRLLRALGIRPTK</sequence>
<dbReference type="Pfam" id="PF02321">
    <property type="entry name" value="OEP"/>
    <property type="match status" value="2"/>
</dbReference>
<evidence type="ECO:0000313" key="3">
    <source>
        <dbReference type="EMBL" id="RLV59882.1"/>
    </source>
</evidence>
<dbReference type="Gene3D" id="2.20.200.10">
    <property type="entry name" value="Outer membrane efflux proteins (OEP)"/>
    <property type="match status" value="1"/>
</dbReference>
<protein>
    <submittedName>
        <fullName evidence="3">TolC family protein</fullName>
    </submittedName>
</protein>
<keyword evidence="2" id="KW-0812">Transmembrane</keyword>
<comment type="similarity">
    <text evidence="1 2">Belongs to the outer membrane factor (OMF) (TC 1.B.17) family.</text>
</comment>
<comment type="subcellular location">
    <subcellularLocation>
        <location evidence="2">Cell outer membrane</location>
        <topology evidence="2">Lipid-anchor</topology>
    </subcellularLocation>
</comment>
<keyword evidence="2" id="KW-1134">Transmembrane beta strand</keyword>
<dbReference type="Proteomes" id="UP000281474">
    <property type="component" value="Unassembled WGS sequence"/>
</dbReference>
<evidence type="ECO:0000256" key="1">
    <source>
        <dbReference type="ARBA" id="ARBA00007613"/>
    </source>
</evidence>
<feature type="chain" id="PRO_5017849672" evidence="2">
    <location>
        <begin position="21"/>
        <end position="458"/>
    </location>
</feature>
<dbReference type="Gene3D" id="1.20.1600.10">
    <property type="entry name" value="Outer membrane efflux proteins (OEP)"/>
    <property type="match status" value="1"/>
</dbReference>
<keyword evidence="4" id="KW-1185">Reference proteome</keyword>
<dbReference type="AlphaFoldDB" id="A0A3L8Q0J4"/>
<dbReference type="PANTHER" id="PTHR30203">
    <property type="entry name" value="OUTER MEMBRANE CATION EFFLUX PROTEIN"/>
    <property type="match status" value="1"/>
</dbReference>
<organism evidence="3 4">
    <name type="scientific">Parashewanella curva</name>
    <dbReference type="NCBI Taxonomy" id="2338552"/>
    <lineage>
        <taxon>Bacteria</taxon>
        <taxon>Pseudomonadati</taxon>
        <taxon>Pseudomonadota</taxon>
        <taxon>Gammaproteobacteria</taxon>
        <taxon>Alteromonadales</taxon>
        <taxon>Shewanellaceae</taxon>
        <taxon>Parashewanella</taxon>
    </lineage>
</organism>
<gene>
    <name evidence="3" type="ORF">D5018_09945</name>
</gene>
<keyword evidence="2" id="KW-0732">Signal</keyword>
<proteinExistence type="inferred from homology"/>
<evidence type="ECO:0000256" key="2">
    <source>
        <dbReference type="RuleBase" id="RU362097"/>
    </source>
</evidence>
<keyword evidence="2" id="KW-0472">Membrane</keyword>
<dbReference type="RefSeq" id="WP_121838850.1">
    <property type="nucleotide sequence ID" value="NZ_ML014774.1"/>
</dbReference>
<dbReference type="InterPro" id="IPR010131">
    <property type="entry name" value="MdtP/NodT-like"/>
</dbReference>
<dbReference type="InterPro" id="IPR003423">
    <property type="entry name" value="OMP_efflux"/>
</dbReference>
<reference evidence="3 4" key="1">
    <citation type="submission" date="2018-09" db="EMBL/GenBank/DDBJ databases">
        <title>Phylogeny of the Shewanellaceae, and recommendation for two new genera, Pseudoshewanella and Parashewanella.</title>
        <authorList>
            <person name="Wang G."/>
        </authorList>
    </citation>
    <scope>NUCLEOTIDE SEQUENCE [LARGE SCALE GENOMIC DNA]</scope>
    <source>
        <strain evidence="3 4">C51</strain>
    </source>
</reference>
<name>A0A3L8Q0J4_9GAMM</name>
<evidence type="ECO:0000313" key="4">
    <source>
        <dbReference type="Proteomes" id="UP000281474"/>
    </source>
</evidence>
<feature type="signal peptide" evidence="2">
    <location>
        <begin position="1"/>
        <end position="20"/>
    </location>
</feature>
<dbReference type="GO" id="GO:0009279">
    <property type="term" value="C:cell outer membrane"/>
    <property type="evidence" value="ECO:0007669"/>
    <property type="project" value="UniProtKB-SubCell"/>
</dbReference>
<dbReference type="SUPFAM" id="SSF56954">
    <property type="entry name" value="Outer membrane efflux proteins (OEP)"/>
    <property type="match status" value="1"/>
</dbReference>
<keyword evidence="2" id="KW-0449">Lipoprotein</keyword>
<keyword evidence="2" id="KW-0564">Palmitate</keyword>
<dbReference type="NCBIfam" id="TIGR01845">
    <property type="entry name" value="outer_NodT"/>
    <property type="match status" value="1"/>
</dbReference>
<comment type="caution">
    <text evidence="3">The sequence shown here is derived from an EMBL/GenBank/DDBJ whole genome shotgun (WGS) entry which is preliminary data.</text>
</comment>
<dbReference type="OrthoDB" id="9770517at2"/>